<dbReference type="CDD" id="cd09917">
    <property type="entry name" value="F-box_SF"/>
    <property type="match status" value="1"/>
</dbReference>
<dbReference type="EMBL" id="JBCNJP010000025">
    <property type="protein sequence ID" value="KAK9054672.1"/>
    <property type="molecule type" value="Genomic_DNA"/>
</dbReference>
<accession>A0AAP0GNB5</accession>
<protein>
    <recommendedName>
        <fullName evidence="1">F-box domain-containing protein</fullName>
    </recommendedName>
</protein>
<dbReference type="SUPFAM" id="SSF117281">
    <property type="entry name" value="Kelch motif"/>
    <property type="match status" value="1"/>
</dbReference>
<dbReference type="InterPro" id="IPR001810">
    <property type="entry name" value="F-box_dom"/>
</dbReference>
<dbReference type="AlphaFoldDB" id="A0AAP0GNB5"/>
<dbReference type="PANTHER" id="PTHR31672:SF2">
    <property type="entry name" value="F-BOX DOMAIN-CONTAINING PROTEIN"/>
    <property type="match status" value="1"/>
</dbReference>
<feature type="domain" description="F-box" evidence="1">
    <location>
        <begin position="1"/>
        <end position="34"/>
    </location>
</feature>
<name>A0AAP0GNB5_9ASTR</name>
<dbReference type="SMART" id="SM00256">
    <property type="entry name" value="FBOX"/>
    <property type="match status" value="1"/>
</dbReference>
<dbReference type="SUPFAM" id="SSF81383">
    <property type="entry name" value="F-box domain"/>
    <property type="match status" value="1"/>
</dbReference>
<organism evidence="2 3">
    <name type="scientific">Deinandra increscens subsp. villosa</name>
    <dbReference type="NCBI Taxonomy" id="3103831"/>
    <lineage>
        <taxon>Eukaryota</taxon>
        <taxon>Viridiplantae</taxon>
        <taxon>Streptophyta</taxon>
        <taxon>Embryophyta</taxon>
        <taxon>Tracheophyta</taxon>
        <taxon>Spermatophyta</taxon>
        <taxon>Magnoliopsida</taxon>
        <taxon>eudicotyledons</taxon>
        <taxon>Gunneridae</taxon>
        <taxon>Pentapetalae</taxon>
        <taxon>asterids</taxon>
        <taxon>campanulids</taxon>
        <taxon>Asterales</taxon>
        <taxon>Asteraceae</taxon>
        <taxon>Asteroideae</taxon>
        <taxon>Heliantheae alliance</taxon>
        <taxon>Madieae</taxon>
        <taxon>Madiinae</taxon>
        <taxon>Deinandra</taxon>
    </lineage>
</organism>
<dbReference type="Gene3D" id="1.20.1280.50">
    <property type="match status" value="1"/>
</dbReference>
<dbReference type="InterPro" id="IPR050796">
    <property type="entry name" value="SCF_F-box_component"/>
</dbReference>
<evidence type="ECO:0000259" key="1">
    <source>
        <dbReference type="PROSITE" id="PS50181"/>
    </source>
</evidence>
<dbReference type="PROSITE" id="PS50181">
    <property type="entry name" value="FBOX"/>
    <property type="match status" value="1"/>
</dbReference>
<dbReference type="InterPro" id="IPR006652">
    <property type="entry name" value="Kelch_1"/>
</dbReference>
<dbReference type="Gene3D" id="2.120.10.80">
    <property type="entry name" value="Kelch-type beta propeller"/>
    <property type="match status" value="1"/>
</dbReference>
<dbReference type="PANTHER" id="PTHR31672">
    <property type="entry name" value="BNACNNG10540D PROTEIN"/>
    <property type="match status" value="1"/>
</dbReference>
<gene>
    <name evidence="2" type="ORF">SSX86_025751</name>
</gene>
<dbReference type="Proteomes" id="UP001408789">
    <property type="component" value="Unassembled WGS sequence"/>
</dbReference>
<dbReference type="InterPro" id="IPR036047">
    <property type="entry name" value="F-box-like_dom_sf"/>
</dbReference>
<keyword evidence="3" id="KW-1185">Reference proteome</keyword>
<sequence length="374" mass="41437">MWSNLPSDLLANILSYLPPHSLARAMAACRRWHDCGRSTAGDKSHHTPWFIALPTRSSKFCFVHNPIESTWHLLNLDHVPSLTRPMSTIGRHGLILFKSTGGVPLRLSVCNPFTGQFHHLPPLRKPRTNPAVGVIEGSPSRARPGFQLYVAGGMSEAASGGAASYEPTLEVFDSKSNKWTVIGSMPVEFAVRLTVWTPNESVYSNGVLYWMTSARAYSIMGFEIGSNKWKELSVPMGDTLEFAALVTWGGKLTVVGGVRGGNVVVWELGEGGKWVTVDRMSTELGNRSVSTKCVGIEGCVCLYKESGSGMMVWRRDEDHKNKWVWNSIEGCNRVNGKRVENYPIRGLFLHPNLTISTFDQEPRLINYKQLSASE</sequence>
<reference evidence="2 3" key="1">
    <citation type="submission" date="2024-04" db="EMBL/GenBank/DDBJ databases">
        <title>The reference genome of an endangered Asteraceae, Deinandra increscens subsp. villosa, native to the Central Coast of California.</title>
        <authorList>
            <person name="Guilliams M."/>
            <person name="Hasenstab-Lehman K."/>
            <person name="Meyer R."/>
            <person name="Mcevoy S."/>
        </authorList>
    </citation>
    <scope>NUCLEOTIDE SEQUENCE [LARGE SCALE GENOMIC DNA]</scope>
    <source>
        <tissue evidence="2">Leaf</tissue>
    </source>
</reference>
<dbReference type="Pfam" id="PF12937">
    <property type="entry name" value="F-box-like"/>
    <property type="match status" value="1"/>
</dbReference>
<proteinExistence type="predicted"/>
<evidence type="ECO:0000313" key="2">
    <source>
        <dbReference type="EMBL" id="KAK9054672.1"/>
    </source>
</evidence>
<dbReference type="InterPro" id="IPR015915">
    <property type="entry name" value="Kelch-typ_b-propeller"/>
</dbReference>
<comment type="caution">
    <text evidence="2">The sequence shown here is derived from an EMBL/GenBank/DDBJ whole genome shotgun (WGS) entry which is preliminary data.</text>
</comment>
<dbReference type="Pfam" id="PF01344">
    <property type="entry name" value="Kelch_1"/>
    <property type="match status" value="1"/>
</dbReference>
<evidence type="ECO:0000313" key="3">
    <source>
        <dbReference type="Proteomes" id="UP001408789"/>
    </source>
</evidence>